<dbReference type="Proteomes" id="UP000502665">
    <property type="component" value="Chromosome"/>
</dbReference>
<dbReference type="Pfam" id="PF00583">
    <property type="entry name" value="Acetyltransf_1"/>
    <property type="match status" value="1"/>
</dbReference>
<protein>
    <submittedName>
        <fullName evidence="4">GNAT family N-acetyltransferase</fullName>
    </submittedName>
</protein>
<dbReference type="SUPFAM" id="SSF55729">
    <property type="entry name" value="Acyl-CoA N-acyltransferases (Nat)"/>
    <property type="match status" value="1"/>
</dbReference>
<feature type="domain" description="N-acetyltransferase" evidence="3">
    <location>
        <begin position="1"/>
        <end position="155"/>
    </location>
</feature>
<dbReference type="Gene3D" id="3.40.630.30">
    <property type="match status" value="1"/>
</dbReference>
<dbReference type="InterPro" id="IPR000182">
    <property type="entry name" value="GNAT_dom"/>
</dbReference>
<evidence type="ECO:0000313" key="4">
    <source>
        <dbReference type="EMBL" id="QJT06770.1"/>
    </source>
</evidence>
<reference evidence="4" key="1">
    <citation type="submission" date="2020-03" db="EMBL/GenBank/DDBJ databases">
        <title>Molecular networking-based the target discovery of potent antiproliferative macrolactams: 5/6/7/16 polycyclic ansamycins and glycosylated trienomycin from Streptomyces cacaoi subsp. asoensis.</title>
        <authorList>
            <person name="Liu L.-L."/>
        </authorList>
    </citation>
    <scope>NUCLEOTIDE SEQUENCE [LARGE SCALE GENOMIC DNA]</scope>
    <source>
        <strain evidence="4">H2S5</strain>
    </source>
</reference>
<organism evidence="4 5">
    <name type="scientific">Streptomyces asoensis</name>
    <dbReference type="NCBI Taxonomy" id="249586"/>
    <lineage>
        <taxon>Bacteria</taxon>
        <taxon>Bacillati</taxon>
        <taxon>Actinomycetota</taxon>
        <taxon>Actinomycetes</taxon>
        <taxon>Kitasatosporales</taxon>
        <taxon>Streptomycetaceae</taxon>
        <taxon>Streptomyces</taxon>
    </lineage>
</organism>
<keyword evidence="1" id="KW-0808">Transferase</keyword>
<dbReference type="InterPro" id="IPR016181">
    <property type="entry name" value="Acyl_CoA_acyltransferase"/>
</dbReference>
<dbReference type="CDD" id="cd04301">
    <property type="entry name" value="NAT_SF"/>
    <property type="match status" value="1"/>
</dbReference>
<evidence type="ECO:0000313" key="5">
    <source>
        <dbReference type="Proteomes" id="UP000502665"/>
    </source>
</evidence>
<dbReference type="GO" id="GO:0016747">
    <property type="term" value="F:acyltransferase activity, transferring groups other than amino-acyl groups"/>
    <property type="evidence" value="ECO:0007669"/>
    <property type="project" value="InterPro"/>
</dbReference>
<keyword evidence="5" id="KW-1185">Reference proteome</keyword>
<dbReference type="InterPro" id="IPR050832">
    <property type="entry name" value="Bact_Acetyltransf"/>
</dbReference>
<keyword evidence="2" id="KW-0012">Acyltransferase</keyword>
<dbReference type="EMBL" id="CP049838">
    <property type="protein sequence ID" value="QJT06770.1"/>
    <property type="molecule type" value="Genomic_DNA"/>
</dbReference>
<evidence type="ECO:0000256" key="2">
    <source>
        <dbReference type="ARBA" id="ARBA00023315"/>
    </source>
</evidence>
<dbReference type="PROSITE" id="PS51186">
    <property type="entry name" value="GNAT"/>
    <property type="match status" value="1"/>
</dbReference>
<proteinExistence type="predicted"/>
<dbReference type="AlphaFoldDB" id="A0A6M4X1S4"/>
<gene>
    <name evidence="4" type="ORF">G9272_11675</name>
</gene>
<sequence>MIRTAVPAEAERVVALHARARATYYPDGAPQDGTDWLAAWRSAIERPDGHVLCVVEQGRLVGLASFRTPEGAPVHTVKLFQFHVDPDHWRSGIGTALHTACVEQWRADGRHTAVLDVHVDNRRAQAFYARQGWSPDPENPPAEGDHHLWLRYAVPGERPGKERGTTGE</sequence>
<evidence type="ECO:0000256" key="1">
    <source>
        <dbReference type="ARBA" id="ARBA00022679"/>
    </source>
</evidence>
<evidence type="ECO:0000259" key="3">
    <source>
        <dbReference type="PROSITE" id="PS51186"/>
    </source>
</evidence>
<name>A0A6M4X1S4_9ACTN</name>
<accession>A0A6M4X1S4</accession>
<dbReference type="PANTHER" id="PTHR43877">
    <property type="entry name" value="AMINOALKYLPHOSPHONATE N-ACETYLTRANSFERASE-RELATED-RELATED"/>
    <property type="match status" value="1"/>
</dbReference>